<dbReference type="Pfam" id="PF07715">
    <property type="entry name" value="Plug"/>
    <property type="match status" value="1"/>
</dbReference>
<dbReference type="InterPro" id="IPR037066">
    <property type="entry name" value="Plug_dom_sf"/>
</dbReference>
<dbReference type="Gene3D" id="2.40.170.20">
    <property type="entry name" value="TonB-dependent receptor, beta-barrel domain"/>
    <property type="match status" value="1"/>
</dbReference>
<evidence type="ECO:0000256" key="2">
    <source>
        <dbReference type="ARBA" id="ARBA00009810"/>
    </source>
</evidence>
<keyword evidence="8" id="KW-0408">Iron</keyword>
<protein>
    <submittedName>
        <fullName evidence="18">TonB-dependent siderophore receptor</fullName>
    </submittedName>
</protein>
<keyword evidence="6 14" id="KW-0812">Transmembrane</keyword>
<dbReference type="InterPro" id="IPR011662">
    <property type="entry name" value="Secretin/TonB_short_N"/>
</dbReference>
<evidence type="ECO:0000256" key="7">
    <source>
        <dbReference type="ARBA" id="ARBA00022729"/>
    </source>
</evidence>
<feature type="chain" id="PRO_5017537686" evidence="16">
    <location>
        <begin position="32"/>
        <end position="815"/>
    </location>
</feature>
<keyword evidence="5" id="KW-0410">Iron transport</keyword>
<dbReference type="CDD" id="cd01347">
    <property type="entry name" value="ligand_gated_channel"/>
    <property type="match status" value="1"/>
</dbReference>
<comment type="similarity">
    <text evidence="2 14 15">Belongs to the TonB-dependent receptor family.</text>
</comment>
<comment type="caution">
    <text evidence="18">The sequence shown here is derived from an EMBL/GenBank/DDBJ whole genome shotgun (WGS) entry which is preliminary data.</text>
</comment>
<dbReference type="PROSITE" id="PS52016">
    <property type="entry name" value="TONB_DEPENDENT_REC_3"/>
    <property type="match status" value="1"/>
</dbReference>
<dbReference type="GO" id="GO:0015891">
    <property type="term" value="P:siderophore transport"/>
    <property type="evidence" value="ECO:0007669"/>
    <property type="project" value="InterPro"/>
</dbReference>
<feature type="signal peptide" evidence="16">
    <location>
        <begin position="1"/>
        <end position="31"/>
    </location>
</feature>
<evidence type="ECO:0000256" key="6">
    <source>
        <dbReference type="ARBA" id="ARBA00022692"/>
    </source>
</evidence>
<sequence length="815" mass="88593">MPSLHDTLRRRALAQAVLLALGSVIIAPASAQQVDSGSRTELLTEYSTPGGSLDQVLNQFATTAGILLAIDGSLTEGRTSRGLVGTYNVREGLNAILAGTGLTAEQTAPGQFRLLVANEATTTLPPINIYAERVAESARGPVEGYVAQRSATATKTDTSILETPQSVSVVTREQAESQGALSLAQSLRYSSGIAAEIRGSATRYDIPYIRGFGSPSDPILFQDGLRLPRGPGYAIPQVEAYGSERIELLKGPSSTLYGTAMPGGLVNTVSKRPTEEPRGEVEFQVGSDDHSQAALDVSDAVNQDKTLLYRFVALGKVADTQVVNTEEERYYVAPSLTWRMSDNTDLTVLASYQKDPEGGYYGILPTVGSLWDSPAGQIPTDFNDGDPAFAEFDREQYSLGYEFEHRFSDDWAIRHNLRYLNVDSITQDVATQSLAADGHTINRYALATDESATGLASDLQVQTNFLTGELEHTALIGWDHQSLDSTQKRQFGMAPSIDYLDPQYSIANSLVLAPFVDQEQSIDQNGIYLQDQIRFDQWTLLLGGRYERVHTRTDNNLANTSQSQNDSEFSSKLGLLYSFDNGLVAYGSYSTSFLPASGTDYQGNALDPTTAEQYEVGLKYQPTGLDGLFTLAYFDITQQDVVTTVNPLMRYQTGEVTSRGVELEAKLELDTQTNLIGAVTYTNADISKSVGVDRGDAPIAIPDYTASLWIDHRFSQPLFSGLTVGAGARYVGESTGGYSPNAFTSGAQRLSVPDYTLLDALIRYDLSVLDPRLDGVNAQLNITNLADKTYVTCLGNNFCNYGNGRSVYATLKYQW</sequence>
<dbReference type="InterPro" id="IPR012910">
    <property type="entry name" value="Plug_dom"/>
</dbReference>
<evidence type="ECO:0000256" key="3">
    <source>
        <dbReference type="ARBA" id="ARBA00022448"/>
    </source>
</evidence>
<keyword evidence="9" id="KW-0406">Ion transport</keyword>
<evidence type="ECO:0000256" key="14">
    <source>
        <dbReference type="PROSITE-ProRule" id="PRU01360"/>
    </source>
</evidence>
<dbReference type="GO" id="GO:0015344">
    <property type="term" value="F:siderophore uptake transmembrane transporter activity"/>
    <property type="evidence" value="ECO:0007669"/>
    <property type="project" value="TreeGrafter"/>
</dbReference>
<dbReference type="InterPro" id="IPR010105">
    <property type="entry name" value="TonB_sidphr_rcpt"/>
</dbReference>
<dbReference type="PANTHER" id="PTHR32552">
    <property type="entry name" value="FERRICHROME IRON RECEPTOR-RELATED"/>
    <property type="match status" value="1"/>
</dbReference>
<keyword evidence="3 14" id="KW-0813">Transport</keyword>
<dbReference type="Pfam" id="PF00593">
    <property type="entry name" value="TonB_dep_Rec_b-barrel"/>
    <property type="match status" value="1"/>
</dbReference>
<dbReference type="EMBL" id="DOTR01000011">
    <property type="protein sequence ID" value="HCA00882.1"/>
    <property type="molecule type" value="Genomic_DNA"/>
</dbReference>
<proteinExistence type="inferred from homology"/>
<dbReference type="Gene3D" id="2.170.130.10">
    <property type="entry name" value="TonB-dependent receptor, plug domain"/>
    <property type="match status" value="1"/>
</dbReference>
<dbReference type="Pfam" id="PF07660">
    <property type="entry name" value="STN"/>
    <property type="match status" value="1"/>
</dbReference>
<evidence type="ECO:0000256" key="12">
    <source>
        <dbReference type="ARBA" id="ARBA00023170"/>
    </source>
</evidence>
<evidence type="ECO:0000256" key="15">
    <source>
        <dbReference type="RuleBase" id="RU003357"/>
    </source>
</evidence>
<keyword evidence="7 16" id="KW-0732">Signal</keyword>
<keyword evidence="12 18" id="KW-0675">Receptor</keyword>
<accession>A0A3D0KBE7</accession>
<dbReference type="FunFam" id="2.40.170.20:FF:000005">
    <property type="entry name" value="TonB-dependent siderophore receptor"/>
    <property type="match status" value="1"/>
</dbReference>
<gene>
    <name evidence="18" type="ORF">DEO68_01580</name>
</gene>
<comment type="subcellular location">
    <subcellularLocation>
        <location evidence="1 14">Cell outer membrane</location>
        <topology evidence="1 14">Multi-pass membrane protein</topology>
    </subcellularLocation>
</comment>
<dbReference type="InterPro" id="IPR000531">
    <property type="entry name" value="Beta-barrel_TonB"/>
</dbReference>
<reference evidence="18" key="1">
    <citation type="journal article" date="2018" name="Nat. Biotechnol.">
        <title>A standardized bacterial taxonomy based on genome phylogeny substantially revises the tree of life.</title>
        <authorList>
            <person name="Parks D.H."/>
            <person name="Chuvochina M."/>
            <person name="Waite D.W."/>
            <person name="Rinke C."/>
            <person name="Skarshewski A."/>
            <person name="Chaumeil P.A."/>
            <person name="Hugenholtz P."/>
        </authorList>
    </citation>
    <scope>NUCLEOTIDE SEQUENCE [LARGE SCALE GENOMIC DNA]</scope>
    <source>
        <strain evidence="18">UBA11284</strain>
    </source>
</reference>
<name>A0A3D0KBE7_9GAMM</name>
<evidence type="ECO:0000256" key="8">
    <source>
        <dbReference type="ARBA" id="ARBA00023004"/>
    </source>
</evidence>
<organism evidence="18">
    <name type="scientific">Halomonas campaniensis</name>
    <dbReference type="NCBI Taxonomy" id="213554"/>
    <lineage>
        <taxon>Bacteria</taxon>
        <taxon>Pseudomonadati</taxon>
        <taxon>Pseudomonadota</taxon>
        <taxon>Gammaproteobacteria</taxon>
        <taxon>Oceanospirillales</taxon>
        <taxon>Halomonadaceae</taxon>
        <taxon>Halomonas</taxon>
    </lineage>
</organism>
<dbReference type="InterPro" id="IPR036942">
    <property type="entry name" value="Beta-barrel_TonB_sf"/>
</dbReference>
<evidence type="ECO:0000256" key="5">
    <source>
        <dbReference type="ARBA" id="ARBA00022496"/>
    </source>
</evidence>
<evidence type="ECO:0000256" key="16">
    <source>
        <dbReference type="SAM" id="SignalP"/>
    </source>
</evidence>
<evidence type="ECO:0000256" key="13">
    <source>
        <dbReference type="ARBA" id="ARBA00023237"/>
    </source>
</evidence>
<dbReference type="SUPFAM" id="SSF56935">
    <property type="entry name" value="Porins"/>
    <property type="match status" value="1"/>
</dbReference>
<dbReference type="GO" id="GO:0038023">
    <property type="term" value="F:signaling receptor activity"/>
    <property type="evidence" value="ECO:0007669"/>
    <property type="project" value="InterPro"/>
</dbReference>
<evidence type="ECO:0000256" key="1">
    <source>
        <dbReference type="ARBA" id="ARBA00004571"/>
    </source>
</evidence>
<dbReference type="NCBIfam" id="TIGR01783">
    <property type="entry name" value="TonB-siderophor"/>
    <property type="match status" value="1"/>
</dbReference>
<keyword evidence="11 14" id="KW-0472">Membrane</keyword>
<evidence type="ECO:0000256" key="9">
    <source>
        <dbReference type="ARBA" id="ARBA00023065"/>
    </source>
</evidence>
<keyword evidence="10 15" id="KW-0798">TonB box</keyword>
<evidence type="ECO:0000313" key="18">
    <source>
        <dbReference type="EMBL" id="HCA00882.1"/>
    </source>
</evidence>
<dbReference type="GO" id="GO:0009279">
    <property type="term" value="C:cell outer membrane"/>
    <property type="evidence" value="ECO:0007669"/>
    <property type="project" value="UniProtKB-SubCell"/>
</dbReference>
<dbReference type="InterPro" id="IPR039426">
    <property type="entry name" value="TonB-dep_rcpt-like"/>
</dbReference>
<dbReference type="SMART" id="SM00965">
    <property type="entry name" value="STN"/>
    <property type="match status" value="1"/>
</dbReference>
<evidence type="ECO:0000256" key="11">
    <source>
        <dbReference type="ARBA" id="ARBA00023136"/>
    </source>
</evidence>
<evidence type="ECO:0000256" key="10">
    <source>
        <dbReference type="ARBA" id="ARBA00023077"/>
    </source>
</evidence>
<keyword evidence="4 14" id="KW-1134">Transmembrane beta strand</keyword>
<evidence type="ECO:0000259" key="17">
    <source>
        <dbReference type="SMART" id="SM00965"/>
    </source>
</evidence>
<dbReference type="FunFam" id="2.170.130.10:FF:000001">
    <property type="entry name" value="Catecholate siderophore TonB-dependent receptor"/>
    <property type="match status" value="1"/>
</dbReference>
<dbReference type="AlphaFoldDB" id="A0A3D0KBE7"/>
<dbReference type="PANTHER" id="PTHR32552:SF68">
    <property type="entry name" value="FERRICHROME OUTER MEMBRANE TRANSPORTER_PHAGE RECEPTOR"/>
    <property type="match status" value="1"/>
</dbReference>
<feature type="domain" description="Secretin/TonB short N-terminal" evidence="17">
    <location>
        <begin position="66"/>
        <end position="117"/>
    </location>
</feature>
<keyword evidence="13 14" id="KW-0998">Cell outer membrane</keyword>
<evidence type="ECO:0000256" key="4">
    <source>
        <dbReference type="ARBA" id="ARBA00022452"/>
    </source>
</evidence>
<dbReference type="Gene3D" id="3.55.50.30">
    <property type="match status" value="1"/>
</dbReference>